<sequence>MECAKLSSYGCTVTDDSLLPSAEKLTLQHIKLRGYSVSNSLKNYAVMAFSLAALVHVERVD</sequence>
<evidence type="ECO:0000313" key="2">
    <source>
        <dbReference type="Proteomes" id="UP000800200"/>
    </source>
</evidence>
<evidence type="ECO:0000313" key="1">
    <source>
        <dbReference type="EMBL" id="KAF2194403.1"/>
    </source>
</evidence>
<dbReference type="AlphaFoldDB" id="A0A6A6ETS2"/>
<name>A0A6A6ETS2_9PEZI</name>
<dbReference type="Proteomes" id="UP000800200">
    <property type="component" value="Unassembled WGS sequence"/>
</dbReference>
<keyword evidence="2" id="KW-1185">Reference proteome</keyword>
<dbReference type="EMBL" id="ML994611">
    <property type="protein sequence ID" value="KAF2194403.1"/>
    <property type="molecule type" value="Genomic_DNA"/>
</dbReference>
<protein>
    <submittedName>
        <fullName evidence="1">Uncharacterized protein</fullName>
    </submittedName>
</protein>
<accession>A0A6A6ETS2</accession>
<proteinExistence type="predicted"/>
<gene>
    <name evidence="1" type="ORF">K469DRAFT_126550</name>
</gene>
<organism evidence="1 2">
    <name type="scientific">Zopfia rhizophila CBS 207.26</name>
    <dbReference type="NCBI Taxonomy" id="1314779"/>
    <lineage>
        <taxon>Eukaryota</taxon>
        <taxon>Fungi</taxon>
        <taxon>Dikarya</taxon>
        <taxon>Ascomycota</taxon>
        <taxon>Pezizomycotina</taxon>
        <taxon>Dothideomycetes</taxon>
        <taxon>Dothideomycetes incertae sedis</taxon>
        <taxon>Zopfiaceae</taxon>
        <taxon>Zopfia</taxon>
    </lineage>
</organism>
<reference evidence="1" key="1">
    <citation type="journal article" date="2020" name="Stud. Mycol.">
        <title>101 Dothideomycetes genomes: a test case for predicting lifestyles and emergence of pathogens.</title>
        <authorList>
            <person name="Haridas S."/>
            <person name="Albert R."/>
            <person name="Binder M."/>
            <person name="Bloem J."/>
            <person name="Labutti K."/>
            <person name="Salamov A."/>
            <person name="Andreopoulos B."/>
            <person name="Baker S."/>
            <person name="Barry K."/>
            <person name="Bills G."/>
            <person name="Bluhm B."/>
            <person name="Cannon C."/>
            <person name="Castanera R."/>
            <person name="Culley D."/>
            <person name="Daum C."/>
            <person name="Ezra D."/>
            <person name="Gonzalez J."/>
            <person name="Henrissat B."/>
            <person name="Kuo A."/>
            <person name="Liang C."/>
            <person name="Lipzen A."/>
            <person name="Lutzoni F."/>
            <person name="Magnuson J."/>
            <person name="Mondo S."/>
            <person name="Nolan M."/>
            <person name="Ohm R."/>
            <person name="Pangilinan J."/>
            <person name="Park H.-J."/>
            <person name="Ramirez L."/>
            <person name="Alfaro M."/>
            <person name="Sun H."/>
            <person name="Tritt A."/>
            <person name="Yoshinaga Y."/>
            <person name="Zwiers L.-H."/>
            <person name="Turgeon B."/>
            <person name="Goodwin S."/>
            <person name="Spatafora J."/>
            <person name="Crous P."/>
            <person name="Grigoriev I."/>
        </authorList>
    </citation>
    <scope>NUCLEOTIDE SEQUENCE</scope>
    <source>
        <strain evidence="1">CBS 207.26</strain>
    </source>
</reference>